<evidence type="ECO:0000256" key="5">
    <source>
        <dbReference type="ARBA" id="ARBA00022827"/>
    </source>
</evidence>
<evidence type="ECO:0000259" key="9">
    <source>
        <dbReference type="Pfam" id="PF02770"/>
    </source>
</evidence>
<dbReference type="Pfam" id="PF02771">
    <property type="entry name" value="Acyl-CoA_dh_N"/>
    <property type="match status" value="1"/>
</dbReference>
<evidence type="ECO:0000259" key="8">
    <source>
        <dbReference type="Pfam" id="PF00441"/>
    </source>
</evidence>
<keyword evidence="6 7" id="KW-0560">Oxidoreductase</keyword>
<dbReference type="InterPro" id="IPR050741">
    <property type="entry name" value="Acyl-CoA_dehydrogenase"/>
</dbReference>
<evidence type="ECO:0000256" key="3">
    <source>
        <dbReference type="ARBA" id="ARBA00011738"/>
    </source>
</evidence>
<dbReference type="InterPro" id="IPR036250">
    <property type="entry name" value="AcylCo_DH-like_C"/>
</dbReference>
<feature type="domain" description="Acyl-CoA dehydrogenase/oxidase N-terminal" evidence="10">
    <location>
        <begin position="39"/>
        <end position="172"/>
    </location>
</feature>
<dbReference type="InterPro" id="IPR009075">
    <property type="entry name" value="AcylCo_DH/oxidase_C"/>
</dbReference>
<proteinExistence type="inferred from homology"/>
<protein>
    <submittedName>
        <fullName evidence="11">Acyl-CoA dehydrogenase family protein</fullName>
    </submittedName>
</protein>
<evidence type="ECO:0000313" key="12">
    <source>
        <dbReference type="Proteomes" id="UP001501310"/>
    </source>
</evidence>
<dbReference type="InterPro" id="IPR013786">
    <property type="entry name" value="AcylCoA_DH/ox_N"/>
</dbReference>
<dbReference type="Pfam" id="PF00441">
    <property type="entry name" value="Acyl-CoA_dh_1"/>
    <property type="match status" value="1"/>
</dbReference>
<reference evidence="12" key="1">
    <citation type="journal article" date="2019" name="Int. J. Syst. Evol. Microbiol.">
        <title>The Global Catalogue of Microorganisms (GCM) 10K type strain sequencing project: providing services to taxonomists for standard genome sequencing and annotation.</title>
        <authorList>
            <consortium name="The Broad Institute Genomics Platform"/>
            <consortium name="The Broad Institute Genome Sequencing Center for Infectious Disease"/>
            <person name="Wu L."/>
            <person name="Ma J."/>
        </authorList>
    </citation>
    <scope>NUCLEOTIDE SEQUENCE [LARGE SCALE GENOMIC DNA]</scope>
    <source>
        <strain evidence="12">JCM 16603</strain>
    </source>
</reference>
<dbReference type="InterPro" id="IPR046373">
    <property type="entry name" value="Acyl-CoA_Oxase/DH_mid-dom_sf"/>
</dbReference>
<name>A0ABP7RRF1_9SPHN</name>
<comment type="cofactor">
    <cofactor evidence="1 7">
        <name>FAD</name>
        <dbReference type="ChEBI" id="CHEBI:57692"/>
    </cofactor>
</comment>
<dbReference type="InterPro" id="IPR009100">
    <property type="entry name" value="AcylCoA_DH/oxidase_NM_dom_sf"/>
</dbReference>
<accession>A0ABP7RRF1</accession>
<comment type="similarity">
    <text evidence="2 7">Belongs to the acyl-CoA dehydrogenase family.</text>
</comment>
<comment type="subunit">
    <text evidence="3">Homodimer.</text>
</comment>
<dbReference type="EMBL" id="BAAAZD010000001">
    <property type="protein sequence ID" value="GAA4001213.1"/>
    <property type="molecule type" value="Genomic_DNA"/>
</dbReference>
<feature type="domain" description="Acyl-CoA oxidase/dehydrogenase middle" evidence="9">
    <location>
        <begin position="176"/>
        <end position="273"/>
    </location>
</feature>
<evidence type="ECO:0000256" key="1">
    <source>
        <dbReference type="ARBA" id="ARBA00001974"/>
    </source>
</evidence>
<sequence length="451" mass="50250">MTATNGPTEGQFLPFPLRGFLQQRSEHQTVRGVMDFDLTDRQAHFRDRVRAFIERDVRPAVPELAAELNSGDRWHHLERLEPLKAKAKAEGLWNLFMPPGGALRHVDESFPFEGEQLTNLEYALCAEEMGRVGFASEVFNCSAPDTGNMEVLHRYGTRAQKDQWLSPLMRGEIRSAFLMTEPAVASSDATNIQCEIRRDGDHYVINGRKWWSSGAGDPRCKVAIVMGKTDPEARRHAQQSMVLMPMDAAGITVERALTVYGYDDAPHGHMEIELKDVRIPAENLLLGEGRGFEIAQGRLGPGRIHHCMRTIGAAEEALELMVRRLQSRTAFGKKISEQSVWEQRVAEARIEIDCTRLLCLKAADLMDKAGNKAAKAEIAMIKVKAPRMALQIIDDAIQAHGGMGVSQDTSLAHSWAGIRTLRLADGPDEVHNRSIAMIEYGKFPPIDPMVP</sequence>
<dbReference type="SUPFAM" id="SSF47203">
    <property type="entry name" value="Acyl-CoA dehydrogenase C-terminal domain-like"/>
    <property type="match status" value="1"/>
</dbReference>
<keyword evidence="4 7" id="KW-0285">Flavoprotein</keyword>
<evidence type="ECO:0000256" key="7">
    <source>
        <dbReference type="RuleBase" id="RU362125"/>
    </source>
</evidence>
<keyword evidence="5 7" id="KW-0274">FAD</keyword>
<dbReference type="Gene3D" id="1.10.540.10">
    <property type="entry name" value="Acyl-CoA dehydrogenase/oxidase, N-terminal domain"/>
    <property type="match status" value="1"/>
</dbReference>
<organism evidence="11 12">
    <name type="scientific">Sphingomonas humi</name>
    <dbReference type="NCBI Taxonomy" id="335630"/>
    <lineage>
        <taxon>Bacteria</taxon>
        <taxon>Pseudomonadati</taxon>
        <taxon>Pseudomonadota</taxon>
        <taxon>Alphaproteobacteria</taxon>
        <taxon>Sphingomonadales</taxon>
        <taxon>Sphingomonadaceae</taxon>
        <taxon>Sphingomonas</taxon>
    </lineage>
</organism>
<evidence type="ECO:0000256" key="4">
    <source>
        <dbReference type="ARBA" id="ARBA00022630"/>
    </source>
</evidence>
<dbReference type="PANTHER" id="PTHR48083:SF13">
    <property type="entry name" value="ACYL-COA DEHYDROGENASE FAMILY MEMBER 11"/>
    <property type="match status" value="1"/>
</dbReference>
<dbReference type="Gene3D" id="2.40.110.10">
    <property type="entry name" value="Butyryl-CoA Dehydrogenase, subunit A, domain 2"/>
    <property type="match status" value="1"/>
</dbReference>
<dbReference type="Proteomes" id="UP001501310">
    <property type="component" value="Unassembled WGS sequence"/>
</dbReference>
<keyword evidence="12" id="KW-1185">Reference proteome</keyword>
<dbReference type="SUPFAM" id="SSF56645">
    <property type="entry name" value="Acyl-CoA dehydrogenase NM domain-like"/>
    <property type="match status" value="1"/>
</dbReference>
<dbReference type="InterPro" id="IPR037069">
    <property type="entry name" value="AcylCoA_DH/ox_N_sf"/>
</dbReference>
<dbReference type="PANTHER" id="PTHR48083">
    <property type="entry name" value="MEDIUM-CHAIN SPECIFIC ACYL-COA DEHYDROGENASE, MITOCHONDRIAL-RELATED"/>
    <property type="match status" value="1"/>
</dbReference>
<comment type="caution">
    <text evidence="11">The sequence shown here is derived from an EMBL/GenBank/DDBJ whole genome shotgun (WGS) entry which is preliminary data.</text>
</comment>
<gene>
    <name evidence="11" type="ORF">GCM10022211_10030</name>
</gene>
<evidence type="ECO:0000256" key="2">
    <source>
        <dbReference type="ARBA" id="ARBA00009347"/>
    </source>
</evidence>
<feature type="domain" description="Acyl-CoA dehydrogenase/oxidase C-terminal" evidence="8">
    <location>
        <begin position="289"/>
        <end position="437"/>
    </location>
</feature>
<evidence type="ECO:0000256" key="6">
    <source>
        <dbReference type="ARBA" id="ARBA00023002"/>
    </source>
</evidence>
<dbReference type="Gene3D" id="1.20.140.10">
    <property type="entry name" value="Butyryl-CoA Dehydrogenase, subunit A, domain 3"/>
    <property type="match status" value="1"/>
</dbReference>
<evidence type="ECO:0000313" key="11">
    <source>
        <dbReference type="EMBL" id="GAA4001213.1"/>
    </source>
</evidence>
<evidence type="ECO:0000259" key="10">
    <source>
        <dbReference type="Pfam" id="PF02771"/>
    </source>
</evidence>
<dbReference type="InterPro" id="IPR006091">
    <property type="entry name" value="Acyl-CoA_Oxase/DH_mid-dom"/>
</dbReference>
<dbReference type="Pfam" id="PF02770">
    <property type="entry name" value="Acyl-CoA_dh_M"/>
    <property type="match status" value="1"/>
</dbReference>